<sequence>MLDSRYLILKNYCNLYAIARSNQQVSHQNEYQHPDQQLVSRVLGGDRYAFGIIIKNTEGLVAQLIFKMIPVPADRKDIAQDVYLKAYKNLPGFKFQCKISTWIAQITYNTCLHYLEKKKVVLIDAQDDDDDGQEQTLERLQQKDVGRYDNEVERLLSAKELSVILNAEMDKLSPVYKTLLSLYHQEEMSYAEIGQIANLPEGTIKNYLFRARKALKQNLLTNYKREDL</sequence>
<dbReference type="OrthoDB" id="9785675at2"/>
<keyword evidence="3" id="KW-0731">Sigma factor</keyword>
<dbReference type="NCBIfam" id="TIGR02937">
    <property type="entry name" value="sigma70-ECF"/>
    <property type="match status" value="1"/>
</dbReference>
<dbReference type="InterPro" id="IPR013325">
    <property type="entry name" value="RNA_pol_sigma_r2"/>
</dbReference>
<dbReference type="PANTHER" id="PTHR43133">
    <property type="entry name" value="RNA POLYMERASE ECF-TYPE SIGMA FACTO"/>
    <property type="match status" value="1"/>
</dbReference>
<dbReference type="Gene3D" id="1.10.1740.10">
    <property type="match status" value="1"/>
</dbReference>
<evidence type="ECO:0000259" key="5">
    <source>
        <dbReference type="Pfam" id="PF04542"/>
    </source>
</evidence>
<dbReference type="InterPro" id="IPR014284">
    <property type="entry name" value="RNA_pol_sigma-70_dom"/>
</dbReference>
<keyword evidence="2" id="KW-0805">Transcription regulation</keyword>
<dbReference type="GO" id="GO:0016987">
    <property type="term" value="F:sigma factor activity"/>
    <property type="evidence" value="ECO:0007669"/>
    <property type="project" value="UniProtKB-KW"/>
</dbReference>
<evidence type="ECO:0000259" key="6">
    <source>
        <dbReference type="Pfam" id="PF08281"/>
    </source>
</evidence>
<dbReference type="Proteomes" id="UP000321362">
    <property type="component" value="Chromosome"/>
</dbReference>
<evidence type="ECO:0000256" key="1">
    <source>
        <dbReference type="ARBA" id="ARBA00010641"/>
    </source>
</evidence>
<dbReference type="KEGG" id="mgk:FSB76_25965"/>
<proteinExistence type="inferred from homology"/>
<feature type="domain" description="RNA polymerase sigma-70 region 2" evidence="5">
    <location>
        <begin position="57"/>
        <end position="119"/>
    </location>
</feature>
<organism evidence="7 8">
    <name type="scientific">Mucilaginibacter ginsenosidivorax</name>
    <dbReference type="NCBI Taxonomy" id="862126"/>
    <lineage>
        <taxon>Bacteria</taxon>
        <taxon>Pseudomonadati</taxon>
        <taxon>Bacteroidota</taxon>
        <taxon>Sphingobacteriia</taxon>
        <taxon>Sphingobacteriales</taxon>
        <taxon>Sphingobacteriaceae</taxon>
        <taxon>Mucilaginibacter</taxon>
    </lineage>
</organism>
<dbReference type="Gene3D" id="1.10.10.10">
    <property type="entry name" value="Winged helix-like DNA-binding domain superfamily/Winged helix DNA-binding domain"/>
    <property type="match status" value="1"/>
</dbReference>
<evidence type="ECO:0000256" key="2">
    <source>
        <dbReference type="ARBA" id="ARBA00023015"/>
    </source>
</evidence>
<feature type="domain" description="RNA polymerase sigma factor 70 region 4 type 2" evidence="6">
    <location>
        <begin position="165"/>
        <end position="215"/>
    </location>
</feature>
<dbReference type="InterPro" id="IPR013324">
    <property type="entry name" value="RNA_pol_sigma_r3/r4-like"/>
</dbReference>
<gene>
    <name evidence="7" type="ORF">FSB76_25965</name>
</gene>
<dbReference type="GO" id="GO:0003677">
    <property type="term" value="F:DNA binding"/>
    <property type="evidence" value="ECO:0007669"/>
    <property type="project" value="InterPro"/>
</dbReference>
<dbReference type="SUPFAM" id="SSF88946">
    <property type="entry name" value="Sigma2 domain of RNA polymerase sigma factors"/>
    <property type="match status" value="1"/>
</dbReference>
<evidence type="ECO:0000313" key="8">
    <source>
        <dbReference type="Proteomes" id="UP000321362"/>
    </source>
</evidence>
<dbReference type="CDD" id="cd06171">
    <property type="entry name" value="Sigma70_r4"/>
    <property type="match status" value="1"/>
</dbReference>
<dbReference type="InterPro" id="IPR013249">
    <property type="entry name" value="RNA_pol_sigma70_r4_t2"/>
</dbReference>
<dbReference type="EMBL" id="CP042437">
    <property type="protein sequence ID" value="QEC79227.1"/>
    <property type="molecule type" value="Genomic_DNA"/>
</dbReference>
<name>A0A5B8W6Z0_9SPHI</name>
<dbReference type="SUPFAM" id="SSF88659">
    <property type="entry name" value="Sigma3 and sigma4 domains of RNA polymerase sigma factors"/>
    <property type="match status" value="1"/>
</dbReference>
<dbReference type="InterPro" id="IPR039425">
    <property type="entry name" value="RNA_pol_sigma-70-like"/>
</dbReference>
<evidence type="ECO:0000256" key="4">
    <source>
        <dbReference type="ARBA" id="ARBA00023163"/>
    </source>
</evidence>
<dbReference type="Pfam" id="PF04542">
    <property type="entry name" value="Sigma70_r2"/>
    <property type="match status" value="1"/>
</dbReference>
<dbReference type="InterPro" id="IPR007627">
    <property type="entry name" value="RNA_pol_sigma70_r2"/>
</dbReference>
<reference evidence="7 8" key="1">
    <citation type="journal article" date="2013" name="J. Microbiol.">
        <title>Mucilaginibacter ginsenosidivorax sp. nov., with ginsenoside converting activity isolated from sediment.</title>
        <authorList>
            <person name="Kim J.K."/>
            <person name="Choi T.E."/>
            <person name="Liu Q.M."/>
            <person name="Park H.Y."/>
            <person name="Yi T.H."/>
            <person name="Yoon M.H."/>
            <person name="Kim S.C."/>
            <person name="Im W.T."/>
        </authorList>
    </citation>
    <scope>NUCLEOTIDE SEQUENCE [LARGE SCALE GENOMIC DNA]</scope>
    <source>
        <strain evidence="7 8">KHI28</strain>
    </source>
</reference>
<accession>A0A5B8W6Z0</accession>
<dbReference type="AlphaFoldDB" id="A0A5B8W6Z0"/>
<dbReference type="GO" id="GO:0006352">
    <property type="term" value="P:DNA-templated transcription initiation"/>
    <property type="evidence" value="ECO:0007669"/>
    <property type="project" value="InterPro"/>
</dbReference>
<comment type="similarity">
    <text evidence="1">Belongs to the sigma-70 factor family. ECF subfamily.</text>
</comment>
<dbReference type="PANTHER" id="PTHR43133:SF51">
    <property type="entry name" value="RNA POLYMERASE SIGMA FACTOR"/>
    <property type="match status" value="1"/>
</dbReference>
<evidence type="ECO:0000313" key="7">
    <source>
        <dbReference type="EMBL" id="QEC79227.1"/>
    </source>
</evidence>
<dbReference type="InterPro" id="IPR036388">
    <property type="entry name" value="WH-like_DNA-bd_sf"/>
</dbReference>
<keyword evidence="8" id="KW-1185">Reference proteome</keyword>
<dbReference type="Pfam" id="PF08281">
    <property type="entry name" value="Sigma70_r4_2"/>
    <property type="match status" value="1"/>
</dbReference>
<evidence type="ECO:0000256" key="3">
    <source>
        <dbReference type="ARBA" id="ARBA00023082"/>
    </source>
</evidence>
<keyword evidence="4" id="KW-0804">Transcription</keyword>
<protein>
    <submittedName>
        <fullName evidence="7">Sigma-70 family RNA polymerase sigma factor</fullName>
    </submittedName>
</protein>